<reference evidence="2" key="1">
    <citation type="submission" date="2018-04" db="EMBL/GenBank/DDBJ databases">
        <title>Whole genome sequencing of Hypsizygus marmoreus.</title>
        <authorList>
            <person name="Choi I.-G."/>
            <person name="Min B."/>
            <person name="Kim J.-G."/>
            <person name="Kim S."/>
            <person name="Oh Y.-L."/>
            <person name="Kong W.-S."/>
            <person name="Park H."/>
            <person name="Jeong J."/>
            <person name="Song E.-S."/>
        </authorList>
    </citation>
    <scope>NUCLEOTIDE SEQUENCE [LARGE SCALE GENOMIC DNA]</scope>
    <source>
        <strain evidence="2">51987-8</strain>
    </source>
</reference>
<proteinExistence type="predicted"/>
<organism evidence="2 3">
    <name type="scientific">Hypsizygus marmoreus</name>
    <name type="common">White beech mushroom</name>
    <name type="synonym">Agaricus marmoreus</name>
    <dbReference type="NCBI Taxonomy" id="39966"/>
    <lineage>
        <taxon>Eukaryota</taxon>
        <taxon>Fungi</taxon>
        <taxon>Dikarya</taxon>
        <taxon>Basidiomycota</taxon>
        <taxon>Agaricomycotina</taxon>
        <taxon>Agaricomycetes</taxon>
        <taxon>Agaricomycetidae</taxon>
        <taxon>Agaricales</taxon>
        <taxon>Tricholomatineae</taxon>
        <taxon>Lyophyllaceae</taxon>
        <taxon>Hypsizygus</taxon>
    </lineage>
</organism>
<evidence type="ECO:0000313" key="3">
    <source>
        <dbReference type="Proteomes" id="UP000076154"/>
    </source>
</evidence>
<evidence type="ECO:0000313" key="2">
    <source>
        <dbReference type="EMBL" id="RDB27880.1"/>
    </source>
</evidence>
<feature type="region of interest" description="Disordered" evidence="1">
    <location>
        <begin position="1"/>
        <end position="20"/>
    </location>
</feature>
<name>A0A369K315_HYPMA</name>
<gene>
    <name evidence="2" type="ORF">Hypma_002256</name>
</gene>
<feature type="compositionally biased region" description="Low complexity" evidence="1">
    <location>
        <begin position="10"/>
        <end position="20"/>
    </location>
</feature>
<protein>
    <submittedName>
        <fullName evidence="2">Uncharacterized protein</fullName>
    </submittedName>
</protein>
<dbReference type="InParanoid" id="A0A369K315"/>
<dbReference type="EMBL" id="LUEZ02000013">
    <property type="protein sequence ID" value="RDB27880.1"/>
    <property type="molecule type" value="Genomic_DNA"/>
</dbReference>
<comment type="caution">
    <text evidence="2">The sequence shown here is derived from an EMBL/GenBank/DDBJ whole genome shotgun (WGS) entry which is preliminary data.</text>
</comment>
<sequence>MAYPSPQMNSDSRGPSTSSSRHFSRLLFLLPPLPPPQLLDILPAVLIPPDAASIDTLNLIKLDVVDMAAERTPWRCS</sequence>
<accession>A0A369K315</accession>
<evidence type="ECO:0000256" key="1">
    <source>
        <dbReference type="SAM" id="MobiDB-lite"/>
    </source>
</evidence>
<dbReference type="AlphaFoldDB" id="A0A369K315"/>
<dbReference type="Proteomes" id="UP000076154">
    <property type="component" value="Unassembled WGS sequence"/>
</dbReference>
<keyword evidence="3" id="KW-1185">Reference proteome</keyword>